<dbReference type="HOGENOM" id="CLU_2460697_0_0_1"/>
<protein>
    <submittedName>
        <fullName evidence="1">Uncharacterized protein</fullName>
    </submittedName>
</protein>
<organism evidence="1 2">
    <name type="scientific">Colletotrichum higginsianum (strain IMI 349063)</name>
    <name type="common">Crucifer anthracnose fungus</name>
    <dbReference type="NCBI Taxonomy" id="759273"/>
    <lineage>
        <taxon>Eukaryota</taxon>
        <taxon>Fungi</taxon>
        <taxon>Dikarya</taxon>
        <taxon>Ascomycota</taxon>
        <taxon>Pezizomycotina</taxon>
        <taxon>Sordariomycetes</taxon>
        <taxon>Hypocreomycetidae</taxon>
        <taxon>Glomerellales</taxon>
        <taxon>Glomerellaceae</taxon>
        <taxon>Colletotrichum</taxon>
        <taxon>Colletotrichum destructivum species complex</taxon>
    </lineage>
</organism>
<accession>H1V3V4</accession>
<proteinExistence type="predicted"/>
<dbReference type="EMBL" id="CACQ02001322">
    <property type="protein sequence ID" value="CCF34906.1"/>
    <property type="molecule type" value="Genomic_DNA"/>
</dbReference>
<reference evidence="2" key="1">
    <citation type="journal article" date="2012" name="Nat. Genet.">
        <title>Lifestyle transitions in plant pathogenic Colletotrichum fungi deciphered by genome and transcriptome analyses.</title>
        <authorList>
            <person name="O'Connell R.J."/>
            <person name="Thon M.R."/>
            <person name="Hacquard S."/>
            <person name="Amyotte S.G."/>
            <person name="Kleemann J."/>
            <person name="Torres M.F."/>
            <person name="Damm U."/>
            <person name="Buiate E.A."/>
            <person name="Epstein L."/>
            <person name="Alkan N."/>
            <person name="Altmueller J."/>
            <person name="Alvarado-Balderrama L."/>
            <person name="Bauser C.A."/>
            <person name="Becker C."/>
            <person name="Birren B.W."/>
            <person name="Chen Z."/>
            <person name="Choi J."/>
            <person name="Crouch J.A."/>
            <person name="Duvick J.P."/>
            <person name="Farman M.A."/>
            <person name="Gan P."/>
            <person name="Heiman D."/>
            <person name="Henrissat B."/>
            <person name="Howard R.J."/>
            <person name="Kabbage M."/>
            <person name="Koch C."/>
            <person name="Kracher B."/>
            <person name="Kubo Y."/>
            <person name="Law A.D."/>
            <person name="Lebrun M.-H."/>
            <person name="Lee Y.-H."/>
            <person name="Miyara I."/>
            <person name="Moore N."/>
            <person name="Neumann U."/>
            <person name="Nordstroem K."/>
            <person name="Panaccione D.G."/>
            <person name="Panstruga R."/>
            <person name="Place M."/>
            <person name="Proctor R.H."/>
            <person name="Prusky D."/>
            <person name="Rech G."/>
            <person name="Reinhardt R."/>
            <person name="Rollins J.A."/>
            <person name="Rounsley S."/>
            <person name="Schardl C.L."/>
            <person name="Schwartz D.C."/>
            <person name="Shenoy N."/>
            <person name="Shirasu K."/>
            <person name="Sikhakolli U.R."/>
            <person name="Stueber K."/>
            <person name="Sukno S.A."/>
            <person name="Sweigard J.A."/>
            <person name="Takano Y."/>
            <person name="Takahara H."/>
            <person name="Trail F."/>
            <person name="van der Does H.C."/>
            <person name="Voll L.M."/>
            <person name="Will I."/>
            <person name="Young S."/>
            <person name="Zeng Q."/>
            <person name="Zhang J."/>
            <person name="Zhou S."/>
            <person name="Dickman M.B."/>
            <person name="Schulze-Lefert P."/>
            <person name="Ver Loren van Themaat E."/>
            <person name="Ma L.-J."/>
            <person name="Vaillancourt L.J."/>
        </authorList>
    </citation>
    <scope>NUCLEOTIDE SEQUENCE [LARGE SCALE GENOMIC DNA]</scope>
    <source>
        <strain evidence="2">IMI 349063</strain>
    </source>
</reference>
<sequence>RDVGWICLGFLSDRWNTVLSFEPLVTFSHAPLTRVLSRQPTRCVSSWPVSCVCSKSTRPEHDAPRYEVAYQRLGPSRNRCLTVGLSFRS</sequence>
<dbReference type="Proteomes" id="UP000007174">
    <property type="component" value="Unassembled WGS sequence"/>
</dbReference>
<name>H1V3V4_COLHI</name>
<evidence type="ECO:0000313" key="2">
    <source>
        <dbReference type="Proteomes" id="UP000007174"/>
    </source>
</evidence>
<gene>
    <name evidence="1" type="ORF">CH063_06814</name>
</gene>
<dbReference type="AlphaFoldDB" id="H1V3V4"/>
<feature type="non-terminal residue" evidence="1">
    <location>
        <position position="89"/>
    </location>
</feature>
<evidence type="ECO:0000313" key="1">
    <source>
        <dbReference type="EMBL" id="CCF34906.1"/>
    </source>
</evidence>